<keyword evidence="5" id="KW-1185">Reference proteome</keyword>
<dbReference type="InterPro" id="IPR043129">
    <property type="entry name" value="ATPase_NBD"/>
</dbReference>
<dbReference type="PANTHER" id="PTHR47690:SF1">
    <property type="entry name" value="GLUCOKINASE"/>
    <property type="match status" value="1"/>
</dbReference>
<dbReference type="EC" id="2.7.1.2" evidence="4"/>
<reference evidence="4 5" key="1">
    <citation type="submission" date="2023-11" db="EMBL/GenBank/DDBJ databases">
        <authorList>
            <person name="Bao R."/>
        </authorList>
    </citation>
    <scope>NUCLEOTIDE SEQUENCE [LARGE SCALE GENOMIC DNA]</scope>
    <source>
        <strain evidence="4 5">PJ23</strain>
    </source>
</reference>
<evidence type="ECO:0000256" key="3">
    <source>
        <dbReference type="RuleBase" id="RU004046"/>
    </source>
</evidence>
<dbReference type="Pfam" id="PF02685">
    <property type="entry name" value="Glucokinase"/>
    <property type="match status" value="1"/>
</dbReference>
<dbReference type="EMBL" id="JAXAFJ010000013">
    <property type="protein sequence ID" value="MDX6807567.1"/>
    <property type="molecule type" value="Genomic_DNA"/>
</dbReference>
<name>A0ABU4RRU0_9HYPH</name>
<evidence type="ECO:0000256" key="1">
    <source>
        <dbReference type="ARBA" id="ARBA00022679"/>
    </source>
</evidence>
<evidence type="ECO:0000313" key="5">
    <source>
        <dbReference type="Proteomes" id="UP001274321"/>
    </source>
</evidence>
<dbReference type="Gene3D" id="3.30.420.40">
    <property type="match status" value="1"/>
</dbReference>
<organism evidence="4 5">
    <name type="scientific">Terrihabitans rhizophilus</name>
    <dbReference type="NCBI Taxonomy" id="3092662"/>
    <lineage>
        <taxon>Bacteria</taxon>
        <taxon>Pseudomonadati</taxon>
        <taxon>Pseudomonadota</taxon>
        <taxon>Alphaproteobacteria</taxon>
        <taxon>Hyphomicrobiales</taxon>
        <taxon>Terrihabitans</taxon>
    </lineage>
</organism>
<evidence type="ECO:0000256" key="2">
    <source>
        <dbReference type="ARBA" id="ARBA00022777"/>
    </source>
</evidence>
<keyword evidence="2" id="KW-0418">Kinase</keyword>
<keyword evidence="1 4" id="KW-0808">Transferase</keyword>
<comment type="caution">
    <text evidence="4">The sequence shown here is derived from an EMBL/GenBank/DDBJ whole genome shotgun (WGS) entry which is preliminary data.</text>
</comment>
<dbReference type="NCBIfam" id="TIGR00749">
    <property type="entry name" value="glk"/>
    <property type="match status" value="1"/>
</dbReference>
<proteinExistence type="inferred from homology"/>
<dbReference type="Proteomes" id="UP001274321">
    <property type="component" value="Unassembled WGS sequence"/>
</dbReference>
<dbReference type="InterPro" id="IPR003836">
    <property type="entry name" value="Glucokinase"/>
</dbReference>
<accession>A0ABU4RRU0</accession>
<dbReference type="Gene3D" id="3.40.367.20">
    <property type="match status" value="1"/>
</dbReference>
<dbReference type="CDD" id="cd24008">
    <property type="entry name" value="ASKHA_NBD_GLK"/>
    <property type="match status" value="1"/>
</dbReference>
<dbReference type="InterPro" id="IPR050201">
    <property type="entry name" value="Bacterial_glucokinase"/>
</dbReference>
<gene>
    <name evidence="4" type="primary">glk</name>
    <name evidence="4" type="ORF">SCD90_15990</name>
</gene>
<protein>
    <submittedName>
        <fullName evidence="4">Glucokinase</fullName>
        <ecNumber evidence="4">2.7.1.2</ecNumber>
    </submittedName>
</protein>
<dbReference type="SUPFAM" id="SSF53067">
    <property type="entry name" value="Actin-like ATPase domain"/>
    <property type="match status" value="1"/>
</dbReference>
<evidence type="ECO:0000313" key="4">
    <source>
        <dbReference type="EMBL" id="MDX6807567.1"/>
    </source>
</evidence>
<dbReference type="GO" id="GO:0004340">
    <property type="term" value="F:glucokinase activity"/>
    <property type="evidence" value="ECO:0007669"/>
    <property type="project" value="UniProtKB-EC"/>
</dbReference>
<dbReference type="RefSeq" id="WP_319845708.1">
    <property type="nucleotide sequence ID" value="NZ_JAXAFJ010000013.1"/>
</dbReference>
<dbReference type="PANTHER" id="PTHR47690">
    <property type="entry name" value="GLUCOKINASE"/>
    <property type="match status" value="1"/>
</dbReference>
<sequence>MASLDCVLVADVGGTTSRFGIVTRGSLEPRDIHELKGDDFANLQEAIPHYLTLTKSRPARAVIAMAGPVKGGTVHLTNRRGWSFVPEELAQQLGLARVDVMNDFAALAWALPYLPPDELRSIGGVPLDGAATKLVLGPGTGLGVAALARHNGRWTPVPSEGGHIELAAITPREQAVFDRVRSQYGRVSAEAIACGSGIARIDAAIAWIDSGEITEREGKDISDAARAGEARGREVMDIFFDALARFSGDMALAFLAQGGVYIGGGVAVKTIDLMDEARFRANFVAKAPHEKLVAAIGTSLITARYPALTGCAAYAIYES</sequence>
<comment type="similarity">
    <text evidence="3">Belongs to the bacterial glucokinase family.</text>
</comment>